<dbReference type="AlphaFoldDB" id="A0A3Q7HAG6"/>
<organism evidence="1">
    <name type="scientific">Solanum lycopersicum</name>
    <name type="common">Tomato</name>
    <name type="synonym">Lycopersicon esculentum</name>
    <dbReference type="NCBI Taxonomy" id="4081"/>
    <lineage>
        <taxon>Eukaryota</taxon>
        <taxon>Viridiplantae</taxon>
        <taxon>Streptophyta</taxon>
        <taxon>Embryophyta</taxon>
        <taxon>Tracheophyta</taxon>
        <taxon>Spermatophyta</taxon>
        <taxon>Magnoliopsida</taxon>
        <taxon>eudicotyledons</taxon>
        <taxon>Gunneridae</taxon>
        <taxon>Pentapetalae</taxon>
        <taxon>asterids</taxon>
        <taxon>lamiids</taxon>
        <taxon>Solanales</taxon>
        <taxon>Solanaceae</taxon>
        <taxon>Solanoideae</taxon>
        <taxon>Solaneae</taxon>
        <taxon>Solanum</taxon>
        <taxon>Solanum subgen. Lycopersicon</taxon>
    </lineage>
</organism>
<dbReference type="EnsemblPlants" id="Solyc07g049385.1.1">
    <property type="protein sequence ID" value="Solyc07g049385.1.1"/>
    <property type="gene ID" value="Solyc07g049385.1"/>
</dbReference>
<dbReference type="Gramene" id="Solyc07g049385.1.1">
    <property type="protein sequence ID" value="Solyc07g049385.1.1"/>
    <property type="gene ID" value="Solyc07g049385.1"/>
</dbReference>
<sequence>MALMHCFAGSSSIGSVFVVRWLFGFFPTVKCGKPTHFLQRNQQTITHSKKKKKEVEFILNYITHGMDA</sequence>
<evidence type="ECO:0000313" key="1">
    <source>
        <dbReference type="EnsemblPlants" id="Solyc07g049385.1.1"/>
    </source>
</evidence>
<proteinExistence type="predicted"/>
<dbReference type="InParanoid" id="A0A3Q7HAG6"/>
<protein>
    <submittedName>
        <fullName evidence="1">Uncharacterized protein</fullName>
    </submittedName>
</protein>
<reference evidence="1" key="1">
    <citation type="journal article" date="2012" name="Nature">
        <title>The tomato genome sequence provides insights into fleshy fruit evolution.</title>
        <authorList>
            <consortium name="Tomato Genome Consortium"/>
        </authorList>
    </citation>
    <scope>NUCLEOTIDE SEQUENCE [LARGE SCALE GENOMIC DNA]</scope>
    <source>
        <strain evidence="1">cv. Heinz 1706</strain>
    </source>
</reference>
<name>A0A3Q7HAG6_SOLLC</name>
<evidence type="ECO:0000313" key="2">
    <source>
        <dbReference type="Proteomes" id="UP000004994"/>
    </source>
</evidence>
<reference evidence="1" key="2">
    <citation type="submission" date="2019-01" db="UniProtKB">
        <authorList>
            <consortium name="EnsemblPlants"/>
        </authorList>
    </citation>
    <scope>IDENTIFICATION</scope>
    <source>
        <strain evidence="1">cv. Heinz 1706</strain>
    </source>
</reference>
<dbReference type="Proteomes" id="UP000004994">
    <property type="component" value="Chromosome 7"/>
</dbReference>
<accession>A0A3Q7HAG6</accession>
<keyword evidence="2" id="KW-1185">Reference proteome</keyword>